<organism evidence="2 3">
    <name type="scientific">Acrasis kona</name>
    <dbReference type="NCBI Taxonomy" id="1008807"/>
    <lineage>
        <taxon>Eukaryota</taxon>
        <taxon>Discoba</taxon>
        <taxon>Heterolobosea</taxon>
        <taxon>Tetramitia</taxon>
        <taxon>Eutetramitia</taxon>
        <taxon>Acrasidae</taxon>
        <taxon>Acrasis</taxon>
    </lineage>
</organism>
<dbReference type="AlphaFoldDB" id="A0AAW2YJ96"/>
<protein>
    <submittedName>
        <fullName evidence="2">High frequency lysogenization protein HflD</fullName>
    </submittedName>
</protein>
<gene>
    <name evidence="2" type="ORF">AKO1_010829</name>
</gene>
<keyword evidence="3" id="KW-1185">Reference proteome</keyword>
<sequence length="91" mass="10359">MLLIVTAYFLYKVSHKCFNKGKGFEEIDQNESTTVEMGSSEAQFCLGLVWGMCVTNGRMPISAFLSWYFLNLVVIAAIMVAFPFIMMQFDH</sequence>
<name>A0AAW2YJ96_9EUKA</name>
<evidence type="ECO:0000313" key="3">
    <source>
        <dbReference type="Proteomes" id="UP001431209"/>
    </source>
</evidence>
<proteinExistence type="predicted"/>
<comment type="caution">
    <text evidence="2">The sequence shown here is derived from an EMBL/GenBank/DDBJ whole genome shotgun (WGS) entry which is preliminary data.</text>
</comment>
<reference evidence="2 3" key="1">
    <citation type="submission" date="2024-03" db="EMBL/GenBank/DDBJ databases">
        <title>The Acrasis kona genome and developmental transcriptomes reveal deep origins of eukaryotic multicellular pathways.</title>
        <authorList>
            <person name="Sheikh S."/>
            <person name="Fu C.-J."/>
            <person name="Brown M.W."/>
            <person name="Baldauf S.L."/>
        </authorList>
    </citation>
    <scope>NUCLEOTIDE SEQUENCE [LARGE SCALE GENOMIC DNA]</scope>
    <source>
        <strain evidence="2 3">ATCC MYA-3509</strain>
    </source>
</reference>
<feature type="transmembrane region" description="Helical" evidence="1">
    <location>
        <begin position="65"/>
        <end position="85"/>
    </location>
</feature>
<accession>A0AAW2YJ96</accession>
<dbReference type="EMBL" id="JAOPGA020000191">
    <property type="protein sequence ID" value="KAL0477551.1"/>
    <property type="molecule type" value="Genomic_DNA"/>
</dbReference>
<keyword evidence="1" id="KW-0812">Transmembrane</keyword>
<evidence type="ECO:0000313" key="2">
    <source>
        <dbReference type="EMBL" id="KAL0477551.1"/>
    </source>
</evidence>
<evidence type="ECO:0000256" key="1">
    <source>
        <dbReference type="SAM" id="Phobius"/>
    </source>
</evidence>
<keyword evidence="1" id="KW-1133">Transmembrane helix</keyword>
<keyword evidence="1" id="KW-0472">Membrane</keyword>
<dbReference type="Proteomes" id="UP001431209">
    <property type="component" value="Unassembled WGS sequence"/>
</dbReference>